<dbReference type="EMBL" id="CM031810">
    <property type="protein sequence ID" value="KAG6663989.1"/>
    <property type="molecule type" value="Genomic_DNA"/>
</dbReference>
<evidence type="ECO:0000313" key="2">
    <source>
        <dbReference type="EMBL" id="KAG6663989.1"/>
    </source>
</evidence>
<dbReference type="GO" id="GO:0003677">
    <property type="term" value="F:DNA binding"/>
    <property type="evidence" value="ECO:0007669"/>
    <property type="project" value="InterPro"/>
</dbReference>
<dbReference type="PROSITE" id="PS00726">
    <property type="entry name" value="AP_NUCLEASE_F1_1"/>
    <property type="match status" value="1"/>
</dbReference>
<dbReference type="PANTHER" id="PTHR35218">
    <property type="entry name" value="RNASE H DOMAIN-CONTAINING PROTEIN"/>
    <property type="match status" value="1"/>
</dbReference>
<comment type="caution">
    <text evidence="2">The sequence shown here is derived from an EMBL/GenBank/DDBJ whole genome shotgun (WGS) entry which is preliminary data.</text>
</comment>
<gene>
    <name evidence="2" type="ORF">CIPAW_02G060000</name>
</gene>
<keyword evidence="3" id="KW-1185">Reference proteome</keyword>
<sequence>MKPKILSWNVRGLNNPNKCLRVKNLIRDWKADILCLQETKLKYVDRNIIRSLWNCTYAGWTSLPSKGASGGIIVMWDKRVVDLVEESVDEFVVACSFKSLEDGFMWGFAGVYGPNNDNSRKLLWDEIAGLCSWWEGPWCIGGDFNTTRFSSERSGDSNSGSAMADFSALIFELDLIDLPLGGVTTLGRMGGHGLVWTYLLSLLPGRHISPLFVRSASLGFAQIIFHLCWTVVVFKRGGDTSNSKICG</sequence>
<dbReference type="AlphaFoldDB" id="A0A8T1RBK5"/>
<reference evidence="2" key="1">
    <citation type="submission" date="2020-12" db="EMBL/GenBank/DDBJ databases">
        <title>WGS assembly of Carya illinoinensis cv. Pawnee.</title>
        <authorList>
            <person name="Platts A."/>
            <person name="Shu S."/>
            <person name="Wright S."/>
            <person name="Barry K."/>
            <person name="Edger P."/>
            <person name="Pires J.C."/>
            <person name="Schmutz J."/>
        </authorList>
    </citation>
    <scope>NUCLEOTIDE SEQUENCE</scope>
    <source>
        <tissue evidence="2">Leaf</tissue>
    </source>
</reference>
<dbReference type="Pfam" id="PF03372">
    <property type="entry name" value="Exo_endo_phos"/>
    <property type="match status" value="1"/>
</dbReference>
<evidence type="ECO:0000313" key="3">
    <source>
        <dbReference type="Proteomes" id="UP000811609"/>
    </source>
</evidence>
<dbReference type="InterPro" id="IPR020847">
    <property type="entry name" value="AP_endonuclease_F1_BS"/>
</dbReference>
<dbReference type="Proteomes" id="UP000811609">
    <property type="component" value="Chromosome 2"/>
</dbReference>
<name>A0A8T1RBK5_CARIL</name>
<proteinExistence type="predicted"/>
<dbReference type="GO" id="GO:0004519">
    <property type="term" value="F:endonuclease activity"/>
    <property type="evidence" value="ECO:0007669"/>
    <property type="project" value="InterPro"/>
</dbReference>
<organism evidence="2 3">
    <name type="scientific">Carya illinoinensis</name>
    <name type="common">Pecan</name>
    <dbReference type="NCBI Taxonomy" id="32201"/>
    <lineage>
        <taxon>Eukaryota</taxon>
        <taxon>Viridiplantae</taxon>
        <taxon>Streptophyta</taxon>
        <taxon>Embryophyta</taxon>
        <taxon>Tracheophyta</taxon>
        <taxon>Spermatophyta</taxon>
        <taxon>Magnoliopsida</taxon>
        <taxon>eudicotyledons</taxon>
        <taxon>Gunneridae</taxon>
        <taxon>Pentapetalae</taxon>
        <taxon>rosids</taxon>
        <taxon>fabids</taxon>
        <taxon>Fagales</taxon>
        <taxon>Juglandaceae</taxon>
        <taxon>Carya</taxon>
    </lineage>
</organism>
<protein>
    <recommendedName>
        <fullName evidence="1">Endonuclease/exonuclease/phosphatase domain-containing protein</fullName>
    </recommendedName>
</protein>
<dbReference type="GO" id="GO:0006281">
    <property type="term" value="P:DNA repair"/>
    <property type="evidence" value="ECO:0007669"/>
    <property type="project" value="InterPro"/>
</dbReference>
<evidence type="ECO:0000259" key="1">
    <source>
        <dbReference type="Pfam" id="PF03372"/>
    </source>
</evidence>
<accession>A0A8T1RBK5</accession>
<dbReference type="InterPro" id="IPR005135">
    <property type="entry name" value="Endo/exonuclease/phosphatase"/>
</dbReference>
<feature type="domain" description="Endonuclease/exonuclease/phosphatase" evidence="1">
    <location>
        <begin position="6"/>
        <end position="174"/>
    </location>
</feature>
<dbReference type="PANTHER" id="PTHR35218:SF7">
    <property type="entry name" value="ENDONUCLEASE_EXONUCLEASE_PHOSPHATASE"/>
    <property type="match status" value="1"/>
</dbReference>